<accession>A0ABD3NFD0</accession>
<evidence type="ECO:0000259" key="13">
    <source>
        <dbReference type="SMART" id="SM00484"/>
    </source>
</evidence>
<protein>
    <submittedName>
        <fullName evidence="15">Uncharacterized protein</fullName>
    </submittedName>
</protein>
<feature type="region of interest" description="Disordered" evidence="12">
    <location>
        <begin position="473"/>
        <end position="512"/>
    </location>
</feature>
<dbReference type="InterPro" id="IPR029060">
    <property type="entry name" value="PIN-like_dom_sf"/>
</dbReference>
<feature type="compositionally biased region" description="Polar residues" evidence="12">
    <location>
        <begin position="487"/>
        <end position="500"/>
    </location>
</feature>
<dbReference type="GO" id="GO:0046872">
    <property type="term" value="F:metal ion binding"/>
    <property type="evidence" value="ECO:0007669"/>
    <property type="project" value="UniProtKB-KW"/>
</dbReference>
<evidence type="ECO:0000313" key="15">
    <source>
        <dbReference type="EMBL" id="KAL3774648.1"/>
    </source>
</evidence>
<comment type="caution">
    <text evidence="15">The sequence shown here is derived from an EMBL/GenBank/DDBJ whole genome shotgun (WGS) entry which is preliminary data.</text>
</comment>
<keyword evidence="6" id="KW-0479">Metal-binding</keyword>
<dbReference type="PRINTS" id="PR00066">
    <property type="entry name" value="XRODRMPGMNTG"/>
</dbReference>
<dbReference type="InterPro" id="IPR006085">
    <property type="entry name" value="XPG_DNA_repair_N"/>
</dbReference>
<dbReference type="Pfam" id="PF00752">
    <property type="entry name" value="XPG_N"/>
    <property type="match status" value="1"/>
</dbReference>
<keyword evidence="16" id="KW-1185">Reference proteome</keyword>
<feature type="region of interest" description="Disordered" evidence="12">
    <location>
        <begin position="431"/>
        <end position="451"/>
    </location>
</feature>
<feature type="region of interest" description="Disordered" evidence="12">
    <location>
        <begin position="216"/>
        <end position="235"/>
    </location>
</feature>
<feature type="compositionally biased region" description="Low complexity" evidence="12">
    <location>
        <begin position="174"/>
        <end position="187"/>
    </location>
</feature>
<keyword evidence="10" id="KW-0496">Mitochondrion</keyword>
<comment type="cofactor">
    <cofactor evidence="1">
        <name>Mg(2+)</name>
        <dbReference type="ChEBI" id="CHEBI:18420"/>
    </cofactor>
</comment>
<feature type="compositionally biased region" description="Acidic residues" evidence="12">
    <location>
        <begin position="570"/>
        <end position="582"/>
    </location>
</feature>
<feature type="compositionally biased region" description="Acidic residues" evidence="12">
    <location>
        <begin position="503"/>
        <end position="512"/>
    </location>
</feature>
<dbReference type="Gene3D" id="1.10.150.20">
    <property type="entry name" value="5' to 3' exonuclease, C-terminal subdomain"/>
    <property type="match status" value="1"/>
</dbReference>
<dbReference type="CDD" id="cd09904">
    <property type="entry name" value="H3TH_XPG"/>
    <property type="match status" value="1"/>
</dbReference>
<comment type="similarity">
    <text evidence="3">Belongs to the XPG/RAD2 endonuclease family. XPG subfamily.</text>
</comment>
<dbReference type="GO" id="GO:0006281">
    <property type="term" value="P:DNA repair"/>
    <property type="evidence" value="ECO:0007669"/>
    <property type="project" value="UniProtKB-ARBA"/>
</dbReference>
<dbReference type="SUPFAM" id="SSF47807">
    <property type="entry name" value="5' to 3' exonuclease, C-terminal subdomain"/>
    <property type="match status" value="1"/>
</dbReference>
<feature type="compositionally biased region" description="Polar residues" evidence="12">
    <location>
        <begin position="759"/>
        <end position="781"/>
    </location>
</feature>
<keyword evidence="11" id="KW-0539">Nucleus</keyword>
<dbReference type="InterPro" id="IPR008918">
    <property type="entry name" value="HhH2"/>
</dbReference>
<dbReference type="Pfam" id="PF00867">
    <property type="entry name" value="XPG_I"/>
    <property type="match status" value="1"/>
</dbReference>
<evidence type="ECO:0000256" key="12">
    <source>
        <dbReference type="SAM" id="MobiDB-lite"/>
    </source>
</evidence>
<dbReference type="InterPro" id="IPR006086">
    <property type="entry name" value="XPG-I_dom"/>
</dbReference>
<keyword evidence="4" id="KW-0597">Phosphoprotein</keyword>
<keyword evidence="5" id="KW-0540">Nuclease</keyword>
<feature type="region of interest" description="Disordered" evidence="12">
    <location>
        <begin position="734"/>
        <end position="784"/>
    </location>
</feature>
<feature type="compositionally biased region" description="Polar residues" evidence="12">
    <location>
        <begin position="595"/>
        <end position="615"/>
    </location>
</feature>
<evidence type="ECO:0000256" key="11">
    <source>
        <dbReference type="ARBA" id="ARBA00023242"/>
    </source>
</evidence>
<dbReference type="GO" id="GO:0005634">
    <property type="term" value="C:nucleus"/>
    <property type="evidence" value="ECO:0007669"/>
    <property type="project" value="UniProtKB-SubCell"/>
</dbReference>
<evidence type="ECO:0000256" key="3">
    <source>
        <dbReference type="ARBA" id="ARBA00005283"/>
    </source>
</evidence>
<evidence type="ECO:0000256" key="5">
    <source>
        <dbReference type="ARBA" id="ARBA00022722"/>
    </source>
</evidence>
<reference evidence="15 16" key="1">
    <citation type="submission" date="2024-10" db="EMBL/GenBank/DDBJ databases">
        <title>Updated reference genomes for cyclostephanoid diatoms.</title>
        <authorList>
            <person name="Roberts W.R."/>
            <person name="Alverson A.J."/>
        </authorList>
    </citation>
    <scope>NUCLEOTIDE SEQUENCE [LARGE SCALE GENOMIC DNA]</scope>
    <source>
        <strain evidence="15 16">AJA010-31</strain>
    </source>
</reference>
<dbReference type="EMBL" id="JALLPJ020001183">
    <property type="protein sequence ID" value="KAL3774648.1"/>
    <property type="molecule type" value="Genomic_DNA"/>
</dbReference>
<evidence type="ECO:0000256" key="4">
    <source>
        <dbReference type="ARBA" id="ARBA00022553"/>
    </source>
</evidence>
<comment type="subcellular location">
    <subcellularLocation>
        <location evidence="2">Nucleus</location>
    </subcellularLocation>
</comment>
<evidence type="ECO:0000256" key="10">
    <source>
        <dbReference type="ARBA" id="ARBA00023128"/>
    </source>
</evidence>
<evidence type="ECO:0000256" key="6">
    <source>
        <dbReference type="ARBA" id="ARBA00022723"/>
    </source>
</evidence>
<feature type="compositionally biased region" description="Polar residues" evidence="12">
    <location>
        <begin position="532"/>
        <end position="554"/>
    </location>
</feature>
<feature type="region of interest" description="Disordered" evidence="12">
    <location>
        <begin position="367"/>
        <end position="394"/>
    </location>
</feature>
<name>A0ABD3NFD0_9STRA</name>
<feature type="domain" description="XPG-I" evidence="13">
    <location>
        <begin position="832"/>
        <end position="901"/>
    </location>
</feature>
<organism evidence="15 16">
    <name type="scientific">Cyclotella atomus</name>
    <dbReference type="NCBI Taxonomy" id="382360"/>
    <lineage>
        <taxon>Eukaryota</taxon>
        <taxon>Sar</taxon>
        <taxon>Stramenopiles</taxon>
        <taxon>Ochrophyta</taxon>
        <taxon>Bacillariophyta</taxon>
        <taxon>Coscinodiscophyceae</taxon>
        <taxon>Thalassiosirophycidae</taxon>
        <taxon>Stephanodiscales</taxon>
        <taxon>Stephanodiscaceae</taxon>
        <taxon>Cyclotella</taxon>
    </lineage>
</organism>
<dbReference type="SMART" id="SM00279">
    <property type="entry name" value="HhH2"/>
    <property type="match status" value="1"/>
</dbReference>
<dbReference type="Gene3D" id="3.40.50.1010">
    <property type="entry name" value="5'-nuclease"/>
    <property type="match status" value="2"/>
</dbReference>
<evidence type="ECO:0000256" key="9">
    <source>
        <dbReference type="ARBA" id="ARBA00022842"/>
    </source>
</evidence>
<keyword evidence="7" id="KW-0255">Endonuclease</keyword>
<dbReference type="SUPFAM" id="SSF88723">
    <property type="entry name" value="PIN domain-like"/>
    <property type="match status" value="1"/>
</dbReference>
<evidence type="ECO:0000256" key="2">
    <source>
        <dbReference type="ARBA" id="ARBA00004123"/>
    </source>
</evidence>
<feature type="region of interest" description="Disordered" evidence="12">
    <location>
        <begin position="172"/>
        <end position="194"/>
    </location>
</feature>
<feature type="compositionally biased region" description="Acidic residues" evidence="12">
    <location>
        <begin position="368"/>
        <end position="384"/>
    </location>
</feature>
<dbReference type="SMART" id="SM00484">
    <property type="entry name" value="XPGI"/>
    <property type="match status" value="1"/>
</dbReference>
<sequence>MGVKNLWRLLLPISRRISIQSLSHQTLAIDASIWLTQISKACRDPETGRLLPNRPHVRIFLLRLMRLLFHEIRPVVVFDGAMPEVKRREIQRRKDRREKLWRDDEDGEEGGGALKRAAKKILVQRLKEWRKKEAKLTGVEDIADNDEDVKSRQKPSSSANATGAFAAGFVPADSQSQHQGSSEQHQSTNEKSDALTEVPKPYEADNDIISIQSDHEIDQLSTNNNDEDSENDWEMSHAVQSSINASLSNQQSSNLHDETDIQPETSNAVIAALPTITRSQWIDSQFRAQRIQSRQECISVAGSMEEYSSTQIRNFLKGSRLNKRMNDIGALAGKSAIENGDGAAANAETVNSNAHETLNVSMEVLFGEPDDDGDGDNINSDEESAGGGFLSSSDLKHTNLEPLTLPETDAAECLRESEDEGDNVEQVDTAYSPANNEHHNELNVDTTSEGARHNQQSNLIALASAQDEWAAWGNDEESEEATKPHSKNNGAVTEQNTTRLQSDDSDSDEEGDTFLTLACSSSVNNHAMSSSTNNIKIEDTNQTAPGEDTNQTAPGDTDAESKESNADMSVDWEDGDSGDEGPGDTTNETHETCLGNDNTTHATKASTKKNQMQDQTESKNVHTNATIKDTFATGKIKATEKHGVVNSEDGSSNAIYHDADSPKFDQESASATVKQPTILLNDTDDDVSIQENYINEFDIPQPEDPNIAALQHAQETASKLTNWAGRAVQRAFASHLEHHKDQSSPQERSTSKVDEVDLTESNDGNKSPKHPTSQKATGSPHNDTRKCVEFLDTSLEGLNAAHQEILEEEKLMERDMSTITDEMKEDILKLLQLCGIPWIESPAEAEAQCAALEELGLVDGVVTEDSDIFVFGGRKVYKNFFNEQSYVEAYYARDAQKELGLGKNQLISLAMLLGGDYTDGVKGVGIVNGMEILHAFPVDDVEKGLQEFRDWLDGFGDDPKDDESTFATRRMQFHKKHKSARTRWIAPADFPSQAIINAYSKPVVDKSDAKFSWAKPNIDGLQKFCFDSLGWEKEETDRVVLPVVKVLENKSKQRRLESFFMKYDDGIKFAEASTILLYRVYISCMLNNYRMAITTTGALEASQDCLGMYSG</sequence>
<dbReference type="InterPro" id="IPR001044">
    <property type="entry name" value="XPG/Rad2_eukaryotes"/>
</dbReference>
<proteinExistence type="inferred from homology"/>
<dbReference type="GO" id="GO:0004519">
    <property type="term" value="F:endonuclease activity"/>
    <property type="evidence" value="ECO:0007669"/>
    <property type="project" value="UniProtKB-KW"/>
</dbReference>
<keyword evidence="9" id="KW-0460">Magnesium</keyword>
<dbReference type="AlphaFoldDB" id="A0ABD3NFD0"/>
<evidence type="ECO:0000256" key="1">
    <source>
        <dbReference type="ARBA" id="ARBA00001946"/>
    </source>
</evidence>
<dbReference type="SMART" id="SM00485">
    <property type="entry name" value="XPGN"/>
    <property type="match status" value="1"/>
</dbReference>
<feature type="domain" description="XPG N-terminal" evidence="14">
    <location>
        <begin position="1"/>
        <end position="100"/>
    </location>
</feature>
<dbReference type="PANTHER" id="PTHR16171:SF7">
    <property type="entry name" value="DNA REPAIR PROTEIN RAD2"/>
    <property type="match status" value="1"/>
</dbReference>
<feature type="region of interest" description="Disordered" evidence="12">
    <location>
        <begin position="524"/>
        <end position="626"/>
    </location>
</feature>
<dbReference type="PANTHER" id="PTHR16171">
    <property type="entry name" value="DNA REPAIR PROTEIN COMPLEMENTING XP-G CELLS-RELATED"/>
    <property type="match status" value="1"/>
</dbReference>
<dbReference type="InterPro" id="IPR036279">
    <property type="entry name" value="5-3_exonuclease_C_sf"/>
</dbReference>
<dbReference type="Proteomes" id="UP001530400">
    <property type="component" value="Unassembled WGS sequence"/>
</dbReference>
<evidence type="ECO:0000259" key="14">
    <source>
        <dbReference type="SMART" id="SM00485"/>
    </source>
</evidence>
<dbReference type="CDD" id="cd09868">
    <property type="entry name" value="PIN_XPG_RAD2"/>
    <property type="match status" value="1"/>
</dbReference>
<evidence type="ECO:0000313" key="16">
    <source>
        <dbReference type="Proteomes" id="UP001530400"/>
    </source>
</evidence>
<evidence type="ECO:0000256" key="7">
    <source>
        <dbReference type="ARBA" id="ARBA00022759"/>
    </source>
</evidence>
<dbReference type="PRINTS" id="PR00853">
    <property type="entry name" value="XPGRADSUPER"/>
</dbReference>
<dbReference type="GO" id="GO:0016787">
    <property type="term" value="F:hydrolase activity"/>
    <property type="evidence" value="ECO:0007669"/>
    <property type="project" value="UniProtKB-KW"/>
</dbReference>
<keyword evidence="8" id="KW-0378">Hydrolase</keyword>
<dbReference type="InterPro" id="IPR006084">
    <property type="entry name" value="XPG/Rad2"/>
</dbReference>
<evidence type="ECO:0000256" key="8">
    <source>
        <dbReference type="ARBA" id="ARBA00022801"/>
    </source>
</evidence>
<gene>
    <name evidence="15" type="ORF">ACHAWO_008314</name>
</gene>